<evidence type="ECO:0000313" key="1">
    <source>
        <dbReference type="EMBL" id="MFC5749761.1"/>
    </source>
</evidence>
<dbReference type="InterPro" id="IPR011008">
    <property type="entry name" value="Dimeric_a/b-barrel"/>
</dbReference>
<organism evidence="1 2">
    <name type="scientific">Actinomadura rugatobispora</name>
    <dbReference type="NCBI Taxonomy" id="1994"/>
    <lineage>
        <taxon>Bacteria</taxon>
        <taxon>Bacillati</taxon>
        <taxon>Actinomycetota</taxon>
        <taxon>Actinomycetes</taxon>
        <taxon>Streptosporangiales</taxon>
        <taxon>Thermomonosporaceae</taxon>
        <taxon>Actinomadura</taxon>
    </lineage>
</organism>
<name>A0ABW1A2U0_9ACTN</name>
<proteinExistence type="predicted"/>
<dbReference type="SUPFAM" id="SSF54909">
    <property type="entry name" value="Dimeric alpha+beta barrel"/>
    <property type="match status" value="1"/>
</dbReference>
<reference evidence="2" key="1">
    <citation type="journal article" date="2019" name="Int. J. Syst. Evol. Microbiol.">
        <title>The Global Catalogue of Microorganisms (GCM) 10K type strain sequencing project: providing services to taxonomists for standard genome sequencing and annotation.</title>
        <authorList>
            <consortium name="The Broad Institute Genomics Platform"/>
            <consortium name="The Broad Institute Genome Sequencing Center for Infectious Disease"/>
            <person name="Wu L."/>
            <person name="Ma J."/>
        </authorList>
    </citation>
    <scope>NUCLEOTIDE SEQUENCE [LARGE SCALE GENOMIC DNA]</scope>
    <source>
        <strain evidence="2">KCTC 42087</strain>
    </source>
</reference>
<accession>A0ABW1A2U0</accession>
<evidence type="ECO:0000313" key="2">
    <source>
        <dbReference type="Proteomes" id="UP001596074"/>
    </source>
</evidence>
<gene>
    <name evidence="1" type="ORF">ACFPZN_29400</name>
</gene>
<dbReference type="Gene3D" id="3.30.70.100">
    <property type="match status" value="2"/>
</dbReference>
<sequence>MTGPAGTTEQQHPDISRADAGAVLIDQWDVGTRERQRAGAAALARLWRSAPLPGGCLSRNLYVSDDGTAVLAYEQWRSHEAYRRFAETGRPPLTGEVAPGVERREPAAYRLYRTGLTARGRTPGSIVIIRFDTRDERAARALVDGLIEEFAGADLPGGGLASHFHIAVDGSRMLNYAEFTDAASHEAVIEASTRGGNRLGSLIARMDGVTPLGFRRYTLHTGVPGAPV</sequence>
<evidence type="ECO:0008006" key="3">
    <source>
        <dbReference type="Google" id="ProtNLM"/>
    </source>
</evidence>
<dbReference type="EMBL" id="JBHSON010000045">
    <property type="protein sequence ID" value="MFC5749761.1"/>
    <property type="molecule type" value="Genomic_DNA"/>
</dbReference>
<keyword evidence="2" id="KW-1185">Reference proteome</keyword>
<dbReference type="Proteomes" id="UP001596074">
    <property type="component" value="Unassembled WGS sequence"/>
</dbReference>
<protein>
    <recommendedName>
        <fullName evidence="3">Antibiotic biosynthesis monooxygenase</fullName>
    </recommendedName>
</protein>
<dbReference type="RefSeq" id="WP_378285487.1">
    <property type="nucleotide sequence ID" value="NZ_JBHSON010000045.1"/>
</dbReference>
<comment type="caution">
    <text evidence="1">The sequence shown here is derived from an EMBL/GenBank/DDBJ whole genome shotgun (WGS) entry which is preliminary data.</text>
</comment>